<keyword evidence="1" id="KW-0175">Coiled coil</keyword>
<dbReference type="NCBIfam" id="TIGR00254">
    <property type="entry name" value="GGDEF"/>
    <property type="match status" value="1"/>
</dbReference>
<feature type="domain" description="GGDEF" evidence="3">
    <location>
        <begin position="309"/>
        <end position="442"/>
    </location>
</feature>
<dbReference type="NCBIfam" id="TIGR00229">
    <property type="entry name" value="sensory_box"/>
    <property type="match status" value="2"/>
</dbReference>
<dbReference type="InterPro" id="IPR043128">
    <property type="entry name" value="Rev_trsase/Diguanyl_cyclase"/>
</dbReference>
<dbReference type="PROSITE" id="PS50887">
    <property type="entry name" value="GGDEF"/>
    <property type="match status" value="1"/>
</dbReference>
<dbReference type="Pfam" id="PF00990">
    <property type="entry name" value="GGDEF"/>
    <property type="match status" value="1"/>
</dbReference>
<feature type="domain" description="PAS" evidence="2">
    <location>
        <begin position="152"/>
        <end position="198"/>
    </location>
</feature>
<evidence type="ECO:0000313" key="4">
    <source>
        <dbReference type="EMBL" id="MBB5336706.1"/>
    </source>
</evidence>
<comment type="caution">
    <text evidence="4">The sequence shown here is derived from an EMBL/GenBank/DDBJ whole genome shotgun (WGS) entry which is preliminary data.</text>
</comment>
<dbReference type="InterPro" id="IPR035965">
    <property type="entry name" value="PAS-like_dom_sf"/>
</dbReference>
<dbReference type="InterPro" id="IPR029787">
    <property type="entry name" value="Nucleotide_cyclase"/>
</dbReference>
<reference evidence="4 5" key="1">
    <citation type="submission" date="2020-08" db="EMBL/GenBank/DDBJ databases">
        <title>Genomic Encyclopedia of Type Strains, Phase IV (KMG-IV): sequencing the most valuable type-strain genomes for metagenomic binning, comparative biology and taxonomic classification.</title>
        <authorList>
            <person name="Goeker M."/>
        </authorList>
    </citation>
    <scope>NUCLEOTIDE SEQUENCE [LARGE SCALE GENOMIC DNA]</scope>
    <source>
        <strain evidence="4 5">DSM 24661</strain>
    </source>
</reference>
<dbReference type="Gene3D" id="3.30.70.270">
    <property type="match status" value="1"/>
</dbReference>
<keyword evidence="5" id="KW-1185">Reference proteome</keyword>
<name>A0A840UHV8_9FIRM</name>
<dbReference type="SMART" id="SM00091">
    <property type="entry name" value="PAS"/>
    <property type="match status" value="2"/>
</dbReference>
<accession>A0A840UHV8</accession>
<dbReference type="SUPFAM" id="SSF55073">
    <property type="entry name" value="Nucleotide cyclase"/>
    <property type="match status" value="1"/>
</dbReference>
<dbReference type="InterPro" id="IPR013767">
    <property type="entry name" value="PAS_fold"/>
</dbReference>
<dbReference type="Gene3D" id="3.30.450.20">
    <property type="entry name" value="PAS domain"/>
    <property type="match status" value="2"/>
</dbReference>
<dbReference type="CDD" id="cd01949">
    <property type="entry name" value="GGDEF"/>
    <property type="match status" value="1"/>
</dbReference>
<sequence length="447" mass="51658">MNKLNAFQNNYEWLKVVIDSSNEAIIVLSLNGTIVNWNNGAVKIFGYAKEEIIGERLDILVPNEWRAELKVNFNKIKNGEKIAHYESIRLHKNKKYLNISASLAPIINDEDVLGVIAIVSDITYIKNIENRILQQNEKLKESNTKLREINLRLKLIEKIFENATEGMIITDYKGNIKATNPAFIKMTGYSKDELLDKNTRLLRSDKHDENFYKNIWDSLLKKYKWSGEMWNKDKMGRLALSWVTINAVPNEITQKIMYVVVYTDLSERVKYEKELYNQAVHDSLTGLPNRLFFQKQLAKMINLAKKEKNILAVCFLDLDGFKQVNDTLGHDIGDLLLKMVAKRLKNITSRRDFVARLGGDEFTIIIYDFQEEKNIIKIAKRIITNIGKPYKIENNIVEITVSIGVSIYPYNAVTVKELMKQADIAMYNAKNSGKNKYILYNNADEKI</sequence>
<dbReference type="AlphaFoldDB" id="A0A840UHV8"/>
<evidence type="ECO:0000256" key="1">
    <source>
        <dbReference type="SAM" id="Coils"/>
    </source>
</evidence>
<dbReference type="SUPFAM" id="SSF55785">
    <property type="entry name" value="PYP-like sensor domain (PAS domain)"/>
    <property type="match status" value="2"/>
</dbReference>
<proteinExistence type="predicted"/>
<organism evidence="4 5">
    <name type="scientific">Pectinatus brassicae</name>
    <dbReference type="NCBI Taxonomy" id="862415"/>
    <lineage>
        <taxon>Bacteria</taxon>
        <taxon>Bacillati</taxon>
        <taxon>Bacillota</taxon>
        <taxon>Negativicutes</taxon>
        <taxon>Selenomonadales</taxon>
        <taxon>Selenomonadaceae</taxon>
        <taxon>Pectinatus</taxon>
    </lineage>
</organism>
<dbReference type="PANTHER" id="PTHR46663">
    <property type="entry name" value="DIGUANYLATE CYCLASE DGCT-RELATED"/>
    <property type="match status" value="1"/>
</dbReference>
<feature type="domain" description="PAS" evidence="2">
    <location>
        <begin position="10"/>
        <end position="64"/>
    </location>
</feature>
<dbReference type="PANTHER" id="PTHR46663:SF3">
    <property type="entry name" value="SLL0267 PROTEIN"/>
    <property type="match status" value="1"/>
</dbReference>
<evidence type="ECO:0000259" key="2">
    <source>
        <dbReference type="PROSITE" id="PS50112"/>
    </source>
</evidence>
<dbReference type="EMBL" id="JACHFH010000022">
    <property type="protein sequence ID" value="MBB5336706.1"/>
    <property type="molecule type" value="Genomic_DNA"/>
</dbReference>
<dbReference type="CDD" id="cd00130">
    <property type="entry name" value="PAS"/>
    <property type="match status" value="2"/>
</dbReference>
<feature type="coiled-coil region" evidence="1">
    <location>
        <begin position="125"/>
        <end position="152"/>
    </location>
</feature>
<dbReference type="InterPro" id="IPR052163">
    <property type="entry name" value="DGC-Regulatory_Protein"/>
</dbReference>
<protein>
    <submittedName>
        <fullName evidence="4">Diguanylate cyclase (GGDEF)-like protein/PAS domain S-box-containing protein</fullName>
    </submittedName>
</protein>
<dbReference type="GO" id="GO:0006355">
    <property type="term" value="P:regulation of DNA-templated transcription"/>
    <property type="evidence" value="ECO:0007669"/>
    <property type="project" value="InterPro"/>
</dbReference>
<dbReference type="SMART" id="SM00267">
    <property type="entry name" value="GGDEF"/>
    <property type="match status" value="1"/>
</dbReference>
<gene>
    <name evidence="4" type="ORF">HNR32_001860</name>
</gene>
<dbReference type="FunFam" id="3.30.70.270:FF:000001">
    <property type="entry name" value="Diguanylate cyclase domain protein"/>
    <property type="match status" value="1"/>
</dbReference>
<evidence type="ECO:0000313" key="5">
    <source>
        <dbReference type="Proteomes" id="UP000559117"/>
    </source>
</evidence>
<evidence type="ECO:0000259" key="3">
    <source>
        <dbReference type="PROSITE" id="PS50887"/>
    </source>
</evidence>
<dbReference type="InterPro" id="IPR000014">
    <property type="entry name" value="PAS"/>
</dbReference>
<dbReference type="Proteomes" id="UP000559117">
    <property type="component" value="Unassembled WGS sequence"/>
</dbReference>
<dbReference type="Pfam" id="PF00989">
    <property type="entry name" value="PAS"/>
    <property type="match status" value="1"/>
</dbReference>
<dbReference type="Pfam" id="PF13426">
    <property type="entry name" value="PAS_9"/>
    <property type="match status" value="1"/>
</dbReference>
<dbReference type="InterPro" id="IPR000160">
    <property type="entry name" value="GGDEF_dom"/>
</dbReference>
<dbReference type="RefSeq" id="WP_183861885.1">
    <property type="nucleotide sequence ID" value="NZ_JACHFH010000022.1"/>
</dbReference>
<dbReference type="PROSITE" id="PS50112">
    <property type="entry name" value="PAS"/>
    <property type="match status" value="2"/>
</dbReference>